<protein>
    <submittedName>
        <fullName evidence="1">RloB family protein</fullName>
    </submittedName>
</protein>
<comment type="caution">
    <text evidence="1">The sequence shown here is derived from an EMBL/GenBank/DDBJ whole genome shotgun (WGS) entry which is preliminary data.</text>
</comment>
<reference evidence="1" key="2">
    <citation type="submission" date="2021-04" db="EMBL/GenBank/DDBJ databases">
        <authorList>
            <person name="Gilroy R."/>
        </authorList>
    </citation>
    <scope>NUCLEOTIDE SEQUENCE</scope>
    <source>
        <strain evidence="1">ChiHjej8B7-25341</strain>
    </source>
</reference>
<proteinExistence type="predicted"/>
<dbReference type="EMBL" id="DWUW01000337">
    <property type="protein sequence ID" value="HJD32612.1"/>
    <property type="molecule type" value="Genomic_DNA"/>
</dbReference>
<name>A0A9D2R0G4_9FIRM</name>
<accession>A0A9D2R0G4</accession>
<dbReference type="Pfam" id="PF13707">
    <property type="entry name" value="RloB"/>
    <property type="match status" value="1"/>
</dbReference>
<reference evidence="1" key="1">
    <citation type="journal article" date="2021" name="PeerJ">
        <title>Extensive microbial diversity within the chicken gut microbiome revealed by metagenomics and culture.</title>
        <authorList>
            <person name="Gilroy R."/>
            <person name="Ravi A."/>
            <person name="Getino M."/>
            <person name="Pursley I."/>
            <person name="Horton D.L."/>
            <person name="Alikhan N.F."/>
            <person name="Baker D."/>
            <person name="Gharbi K."/>
            <person name="Hall N."/>
            <person name="Watson M."/>
            <person name="Adriaenssens E.M."/>
            <person name="Foster-Nyarko E."/>
            <person name="Jarju S."/>
            <person name="Secka A."/>
            <person name="Antonio M."/>
            <person name="Oren A."/>
            <person name="Chaudhuri R.R."/>
            <person name="La Ragione R."/>
            <person name="Hildebrand F."/>
            <person name="Pallen M.J."/>
        </authorList>
    </citation>
    <scope>NUCLEOTIDE SEQUENCE</scope>
    <source>
        <strain evidence="1">ChiHjej8B7-25341</strain>
    </source>
</reference>
<evidence type="ECO:0000313" key="2">
    <source>
        <dbReference type="Proteomes" id="UP000823851"/>
    </source>
</evidence>
<dbReference type="Proteomes" id="UP000823851">
    <property type="component" value="Unassembled WGS sequence"/>
</dbReference>
<gene>
    <name evidence="1" type="ORF">H9912_11840</name>
</gene>
<sequence>MGRTQLSPQRLSETKKLNIGRMIIFCEGKTEKYYFDYFAEILKKNKYTDVEVVLETANGNARTVLNFANAFMADDRNNRKYSTYGKYLAFDCDAPPDIQTVISAASEYELLISNHLFETWLLMHFEDVNDKISKREIYRRLSSHLHDAYSKGHKGKTREIIQNGDVEKAIDNAGILEEKYKAEGKSMFANIKDMNPFTSVHRLIEQFMVEIS</sequence>
<dbReference type="AlphaFoldDB" id="A0A9D2R0G4"/>
<organism evidence="1 2">
    <name type="scientific">Candidatus Eisenbergiella stercorigallinarum</name>
    <dbReference type="NCBI Taxonomy" id="2838557"/>
    <lineage>
        <taxon>Bacteria</taxon>
        <taxon>Bacillati</taxon>
        <taxon>Bacillota</taxon>
        <taxon>Clostridia</taxon>
        <taxon>Lachnospirales</taxon>
        <taxon>Lachnospiraceae</taxon>
        <taxon>Eisenbergiella</taxon>
    </lineage>
</organism>
<dbReference type="InterPro" id="IPR025591">
    <property type="entry name" value="RloB"/>
</dbReference>
<evidence type="ECO:0000313" key="1">
    <source>
        <dbReference type="EMBL" id="HJD32612.1"/>
    </source>
</evidence>